<dbReference type="SUPFAM" id="SSF47598">
    <property type="entry name" value="Ribbon-helix-helix"/>
    <property type="match status" value="1"/>
</dbReference>
<accession>A0ABU9IVU5</accession>
<feature type="region of interest" description="Disordered" evidence="1">
    <location>
        <begin position="1"/>
        <end position="20"/>
    </location>
</feature>
<dbReference type="InterPro" id="IPR010985">
    <property type="entry name" value="Ribbon_hlx_hlx"/>
</dbReference>
<name>A0ABU9IVU5_9GAMM</name>
<protein>
    <submittedName>
        <fullName evidence="2">Chromosome partitioning protein ParB</fullName>
    </submittedName>
</protein>
<reference evidence="2 3" key="1">
    <citation type="submission" date="2024-04" db="EMBL/GenBank/DDBJ databases">
        <title>Draft genome sequence of Pseudoxanthomonas putridarboris WD12.</title>
        <authorList>
            <person name="Oh J."/>
        </authorList>
    </citation>
    <scope>NUCLEOTIDE SEQUENCE [LARGE SCALE GENOMIC DNA]</scope>
    <source>
        <strain evidence="2 3">WD12</strain>
    </source>
</reference>
<proteinExistence type="predicted"/>
<comment type="caution">
    <text evidence="2">The sequence shown here is derived from an EMBL/GenBank/DDBJ whole genome shotgun (WGS) entry which is preliminary data.</text>
</comment>
<keyword evidence="3" id="KW-1185">Reference proteome</keyword>
<dbReference type="RefSeq" id="WP_341724066.1">
    <property type="nucleotide sequence ID" value="NZ_JBBWWT010000001.1"/>
</dbReference>
<evidence type="ECO:0000313" key="3">
    <source>
        <dbReference type="Proteomes" id="UP001459204"/>
    </source>
</evidence>
<dbReference type="EMBL" id="JBBWWT010000001">
    <property type="protein sequence ID" value="MEL1262865.1"/>
    <property type="molecule type" value="Genomic_DNA"/>
</dbReference>
<organism evidence="2 3">
    <name type="scientific">Pseudoxanthomonas putridarboris</name>
    <dbReference type="NCBI Taxonomy" id="752605"/>
    <lineage>
        <taxon>Bacteria</taxon>
        <taxon>Pseudomonadati</taxon>
        <taxon>Pseudomonadota</taxon>
        <taxon>Gammaproteobacteria</taxon>
        <taxon>Lysobacterales</taxon>
        <taxon>Lysobacteraceae</taxon>
        <taxon>Pseudoxanthomonas</taxon>
    </lineage>
</organism>
<dbReference type="Proteomes" id="UP001459204">
    <property type="component" value="Unassembled WGS sequence"/>
</dbReference>
<gene>
    <name evidence="2" type="ORF">AAD027_00565</name>
</gene>
<sequence>MSARRIGLGPRPSREASADAWVRGSGRNDGFTARMTIDVTPALRSRIKVIAFQRGLTVAEMLRVLLEREYGEGRDAS</sequence>
<evidence type="ECO:0000313" key="2">
    <source>
        <dbReference type="EMBL" id="MEL1262865.1"/>
    </source>
</evidence>
<evidence type="ECO:0000256" key="1">
    <source>
        <dbReference type="SAM" id="MobiDB-lite"/>
    </source>
</evidence>